<dbReference type="Proteomes" id="UP000235220">
    <property type="component" value="Chromosome 1"/>
</dbReference>
<dbReference type="FunFam" id="1.25.40.10:FF:000344">
    <property type="entry name" value="Pentatricopeptide repeat-containing protein"/>
    <property type="match status" value="1"/>
</dbReference>
<accession>A0A2I4GV22</accession>
<dbReference type="AlphaFoldDB" id="A0A2I4GV22"/>
<keyword evidence="2" id="KW-0677">Repeat</keyword>
<dbReference type="FunFam" id="1.25.40.10:FF:000031">
    <property type="entry name" value="Pentatricopeptide repeat-containing protein mitochondrial"/>
    <property type="match status" value="1"/>
</dbReference>
<dbReference type="Pfam" id="PF13041">
    <property type="entry name" value="PPR_2"/>
    <property type="match status" value="2"/>
</dbReference>
<dbReference type="GO" id="GO:0003723">
    <property type="term" value="F:RNA binding"/>
    <property type="evidence" value="ECO:0007669"/>
    <property type="project" value="InterPro"/>
</dbReference>
<proteinExistence type="inferred from homology"/>
<dbReference type="Gene3D" id="1.25.40.10">
    <property type="entry name" value="Tetratricopeptide repeat domain"/>
    <property type="match status" value="3"/>
</dbReference>
<evidence type="ECO:0000313" key="3">
    <source>
        <dbReference type="Proteomes" id="UP000235220"/>
    </source>
</evidence>
<evidence type="ECO:0000313" key="4">
    <source>
        <dbReference type="RefSeq" id="XP_018847751.1"/>
    </source>
</evidence>
<sequence>MQSIQWLKRLKPLLLACKDKASIAKVHALMLLTGLSLHLSFNGRLIASYANIGDIVSARKVFDLLPHRGTDAWNAMIIAYSRNDFPVEAVYLYRQMILEGIRPDSSTFTVALKACTRLSDLKTGEEIWDRALDCGYEFDVFIMSSVLNLYAKCGKMDEAIELFDMMPRRDLVCWTTMISGLARSGQPIEAVDMYRRMQKEGMEGDGVAVLGLIQACATLGDSKLGPSVHGYLIRRSLSMDVFVQTGLVDMYAKNGQLELAHRVFKKMPYKSVASWGALISGSAQNGFAGNALEFLVEMQSCGYRPDLVSLLSALLACSQVGFLKLGKSLHGYTLRRFDIDQVLGTAAIDMYSKCGALSWARTLFDKIDSKDSISWNAMISSYGIHGHGKEALSLFLKMTKTNLKPDHATFASLLSAFSHSGLVQEGQYWFNLMVSEYNIPPAEKHYACMVDLLARAGRVEEAHKLIDSMNTEPGLTVWVALLAGCCKNGNLVIGEIAAKKVLELNPDDLGIYALVSNYYAKVRKWDKVAGVRKIMKKTGMKKVPGYSVVDVKGKLHAFLMEDKRHNQYEDIMQLLDKLDHEMRAIGYVPKTEFVLHDLEEEVKEKMLSNHSERLAIAFGLLNTAPGTRLLITKNLRMCGDCHEATKFITKIVNREIVVRDVKRFHHFKNGICSCSDYW</sequence>
<dbReference type="InterPro" id="IPR046848">
    <property type="entry name" value="E_motif"/>
</dbReference>
<dbReference type="OrthoDB" id="185373at2759"/>
<dbReference type="Pfam" id="PF14432">
    <property type="entry name" value="DYW_deaminase"/>
    <property type="match status" value="1"/>
</dbReference>
<dbReference type="Gramene" id="Jr01_17340_p1">
    <property type="protein sequence ID" value="cds.Jr01_17340_p1"/>
    <property type="gene ID" value="Jr01_17340"/>
</dbReference>
<name>A0A2I4GV22_JUGRE</name>
<dbReference type="Pfam" id="PF20431">
    <property type="entry name" value="E_motif"/>
    <property type="match status" value="1"/>
</dbReference>
<dbReference type="FunFam" id="1.25.40.10:FF:000090">
    <property type="entry name" value="Pentatricopeptide repeat-containing protein, chloroplastic"/>
    <property type="match status" value="1"/>
</dbReference>
<dbReference type="NCBIfam" id="TIGR00756">
    <property type="entry name" value="PPR"/>
    <property type="match status" value="5"/>
</dbReference>
<dbReference type="RefSeq" id="XP_018847751.1">
    <property type="nucleotide sequence ID" value="XM_018992206.2"/>
</dbReference>
<dbReference type="PANTHER" id="PTHR47926:SF405">
    <property type="entry name" value="DYW DOMAIN-CONTAINING PROTEIN"/>
    <property type="match status" value="1"/>
</dbReference>
<evidence type="ECO:0000256" key="2">
    <source>
        <dbReference type="ARBA" id="ARBA00022737"/>
    </source>
</evidence>
<dbReference type="GO" id="GO:0008270">
    <property type="term" value="F:zinc ion binding"/>
    <property type="evidence" value="ECO:0007669"/>
    <property type="project" value="InterPro"/>
</dbReference>
<dbReference type="InterPro" id="IPR046960">
    <property type="entry name" value="PPR_At4g14850-like_plant"/>
</dbReference>
<dbReference type="InterPro" id="IPR011990">
    <property type="entry name" value="TPR-like_helical_dom_sf"/>
</dbReference>
<dbReference type="Pfam" id="PF01535">
    <property type="entry name" value="PPR"/>
    <property type="match status" value="5"/>
</dbReference>
<comment type="similarity">
    <text evidence="1">Belongs to the PPR family. PCMP-H subfamily.</text>
</comment>
<evidence type="ECO:0000256" key="1">
    <source>
        <dbReference type="ARBA" id="ARBA00006643"/>
    </source>
</evidence>
<dbReference type="PANTHER" id="PTHR47926">
    <property type="entry name" value="PENTATRICOPEPTIDE REPEAT-CONTAINING PROTEIN"/>
    <property type="match status" value="1"/>
</dbReference>
<dbReference type="InterPro" id="IPR032867">
    <property type="entry name" value="DYW_dom"/>
</dbReference>
<dbReference type="PROSITE" id="PS51375">
    <property type="entry name" value="PPR"/>
    <property type="match status" value="5"/>
</dbReference>
<dbReference type="GeneID" id="109011132"/>
<organism evidence="3 4">
    <name type="scientific">Juglans regia</name>
    <name type="common">English walnut</name>
    <dbReference type="NCBI Taxonomy" id="51240"/>
    <lineage>
        <taxon>Eukaryota</taxon>
        <taxon>Viridiplantae</taxon>
        <taxon>Streptophyta</taxon>
        <taxon>Embryophyta</taxon>
        <taxon>Tracheophyta</taxon>
        <taxon>Spermatophyta</taxon>
        <taxon>Magnoliopsida</taxon>
        <taxon>eudicotyledons</taxon>
        <taxon>Gunneridae</taxon>
        <taxon>Pentapetalae</taxon>
        <taxon>rosids</taxon>
        <taxon>fabids</taxon>
        <taxon>Fagales</taxon>
        <taxon>Juglandaceae</taxon>
        <taxon>Juglans</taxon>
    </lineage>
</organism>
<reference evidence="4" key="1">
    <citation type="submission" date="2025-08" db="UniProtKB">
        <authorList>
            <consortium name="RefSeq"/>
        </authorList>
    </citation>
    <scope>IDENTIFICATION</scope>
    <source>
        <tissue evidence="4">Leaves</tissue>
    </source>
</reference>
<dbReference type="KEGG" id="jre:109011132"/>
<dbReference type="GO" id="GO:0009451">
    <property type="term" value="P:RNA modification"/>
    <property type="evidence" value="ECO:0007669"/>
    <property type="project" value="InterPro"/>
</dbReference>
<gene>
    <name evidence="4" type="primary">LOC109011132</name>
</gene>
<dbReference type="SUPFAM" id="SSF48452">
    <property type="entry name" value="TPR-like"/>
    <property type="match status" value="1"/>
</dbReference>
<protein>
    <submittedName>
        <fullName evidence="4">Pentatricopeptide repeat-containing protein At3g25060, mitochondrial</fullName>
    </submittedName>
</protein>
<keyword evidence="3" id="KW-1185">Reference proteome</keyword>
<dbReference type="FunCoup" id="A0A2I4GV22">
    <property type="interactions" value="36"/>
</dbReference>
<dbReference type="InterPro" id="IPR002885">
    <property type="entry name" value="PPR_rpt"/>
</dbReference>